<comment type="caution">
    <text evidence="3">The sequence shown here is derived from an EMBL/GenBank/DDBJ whole genome shotgun (WGS) entry which is preliminary data.</text>
</comment>
<name>A0A0M9G7A7_LEPPY</name>
<organism evidence="3 4">
    <name type="scientific">Leptomonas pyrrhocoris</name>
    <name type="common">Firebug parasite</name>
    <dbReference type="NCBI Taxonomy" id="157538"/>
    <lineage>
        <taxon>Eukaryota</taxon>
        <taxon>Discoba</taxon>
        <taxon>Euglenozoa</taxon>
        <taxon>Kinetoplastea</taxon>
        <taxon>Metakinetoplastina</taxon>
        <taxon>Trypanosomatida</taxon>
        <taxon>Trypanosomatidae</taxon>
        <taxon>Leishmaniinae</taxon>
        <taxon>Leptomonas</taxon>
    </lineage>
</organism>
<evidence type="ECO:0000313" key="3">
    <source>
        <dbReference type="EMBL" id="KPA83809.1"/>
    </source>
</evidence>
<dbReference type="Proteomes" id="UP000037923">
    <property type="component" value="Unassembled WGS sequence"/>
</dbReference>
<gene>
    <name evidence="3" type="ORF">ABB37_02022</name>
</gene>
<sequence length="295" mass="30766">MPVVVHTGSRVAPGDALFTSAAAVAAPNEGTAAAPPADEVVGESEVIPGQGCVVQYVEEPVDAAAGAPQDRNLSRVRRCIVATRQGVAQWDGRLVSVFAATPSSTAGTAYSTPQLQLAASRGTGSGGSLAGSSVGATASTAAVMGPRPGDTVHLRVTRLNRLFAFGEIIAVNWRWCSHRSAATAGISGVFKGVLRQEDIRPFRPTKDQLLPPAPALAFAPGDVVLAEVISQSDAHQYQLSTVGEGFGVVESYMATSEEQYNGREKVKLQHIPGRRDAMMVPSTGSVVPRWCPLLP</sequence>
<dbReference type="PANTHER" id="PTHR12686">
    <property type="entry name" value="3'-5' EXORIBONUCLEASE CSL4-RELATED"/>
    <property type="match status" value="1"/>
</dbReference>
<dbReference type="GeneID" id="26902317"/>
<comment type="subcellular location">
    <subcellularLocation>
        <location evidence="1">Nucleus</location>
        <location evidence="1">Nucleolus</location>
    </subcellularLocation>
</comment>
<evidence type="ECO:0000256" key="1">
    <source>
        <dbReference type="ARBA" id="ARBA00004604"/>
    </source>
</evidence>
<dbReference type="PANTHER" id="PTHR12686:SF8">
    <property type="entry name" value="EXOSOME COMPLEX COMPONENT CSL4"/>
    <property type="match status" value="1"/>
</dbReference>
<dbReference type="InterPro" id="IPR012340">
    <property type="entry name" value="NA-bd_OB-fold"/>
</dbReference>
<dbReference type="GO" id="GO:0000176">
    <property type="term" value="C:nuclear exosome (RNase complex)"/>
    <property type="evidence" value="ECO:0007669"/>
    <property type="project" value="TreeGrafter"/>
</dbReference>
<dbReference type="SUPFAM" id="SSF50249">
    <property type="entry name" value="Nucleic acid-binding proteins"/>
    <property type="match status" value="1"/>
</dbReference>
<keyword evidence="2" id="KW-0271">Exosome</keyword>
<dbReference type="GO" id="GO:0006396">
    <property type="term" value="P:RNA processing"/>
    <property type="evidence" value="ECO:0007669"/>
    <property type="project" value="InterPro"/>
</dbReference>
<dbReference type="GO" id="GO:0005737">
    <property type="term" value="C:cytoplasm"/>
    <property type="evidence" value="ECO:0007669"/>
    <property type="project" value="TreeGrafter"/>
</dbReference>
<protein>
    <submittedName>
        <fullName evidence="3">Putative Csl4p protein</fullName>
    </submittedName>
</protein>
<dbReference type="RefSeq" id="XP_015662248.1">
    <property type="nucleotide sequence ID" value="XM_015798770.1"/>
</dbReference>
<reference evidence="3 4" key="1">
    <citation type="submission" date="2015-07" db="EMBL/GenBank/DDBJ databases">
        <title>High-quality genome of monoxenous trypanosomatid Leptomonas pyrrhocoris.</title>
        <authorList>
            <person name="Flegontov P."/>
            <person name="Butenko A."/>
            <person name="Firsov S."/>
            <person name="Vlcek C."/>
            <person name="Logacheva M.D."/>
            <person name="Field M."/>
            <person name="Filatov D."/>
            <person name="Flegontova O."/>
            <person name="Gerasimov E."/>
            <person name="Jackson A.P."/>
            <person name="Kelly S."/>
            <person name="Opperdoes F."/>
            <person name="O'Reilly A."/>
            <person name="Votypka J."/>
            <person name="Yurchenko V."/>
            <person name="Lukes J."/>
        </authorList>
    </citation>
    <scope>NUCLEOTIDE SEQUENCE [LARGE SCALE GENOMIC DNA]</scope>
    <source>
        <strain evidence="3">H10</strain>
    </source>
</reference>
<dbReference type="OrthoDB" id="440760at2759"/>
<dbReference type="AlphaFoldDB" id="A0A0M9G7A7"/>
<dbReference type="VEuPathDB" id="TriTrypDB:LpyrH10_03_1730"/>
<evidence type="ECO:0000313" key="4">
    <source>
        <dbReference type="Proteomes" id="UP000037923"/>
    </source>
</evidence>
<keyword evidence="4" id="KW-1185">Reference proteome</keyword>
<dbReference type="Gene3D" id="2.40.50.140">
    <property type="entry name" value="Nucleic acid-binding proteins"/>
    <property type="match status" value="1"/>
</dbReference>
<dbReference type="OMA" id="WRWCSHR"/>
<dbReference type="InterPro" id="IPR039771">
    <property type="entry name" value="Csl4"/>
</dbReference>
<proteinExistence type="predicted"/>
<dbReference type="GO" id="GO:0005730">
    <property type="term" value="C:nucleolus"/>
    <property type="evidence" value="ECO:0007669"/>
    <property type="project" value="UniProtKB-SubCell"/>
</dbReference>
<dbReference type="EMBL" id="LGTL01000003">
    <property type="protein sequence ID" value="KPA83809.1"/>
    <property type="molecule type" value="Genomic_DNA"/>
</dbReference>
<accession>A0A0M9G7A7</accession>
<evidence type="ECO:0000256" key="2">
    <source>
        <dbReference type="ARBA" id="ARBA00022835"/>
    </source>
</evidence>